<dbReference type="GeneTree" id="ENSGT00940000165497"/>
<protein>
    <submittedName>
        <fullName evidence="1">Uncharacterized protein</fullName>
    </submittedName>
</protein>
<reference evidence="1 2" key="1">
    <citation type="submission" date="2013-03" db="EMBL/GenBank/DDBJ databases">
        <authorList>
            <person name="Warren W."/>
            <person name="Wilson R.K."/>
        </authorList>
    </citation>
    <scope>NUCLEOTIDE SEQUENCE</scope>
</reference>
<dbReference type="PANTHER" id="PTHR46254:SF13">
    <property type="entry name" value="SECRETED PROTEIN"/>
    <property type="match status" value="1"/>
</dbReference>
<evidence type="ECO:0000313" key="2">
    <source>
        <dbReference type="Proteomes" id="UP000233100"/>
    </source>
</evidence>
<dbReference type="PRINTS" id="PR02045">
    <property type="entry name" value="F138DOMAIN"/>
</dbReference>
<keyword evidence="2" id="KW-1185">Reference proteome</keyword>
<dbReference type="PANTHER" id="PTHR46254">
    <property type="entry name" value="PROTEIN GVQW1-RELATED"/>
    <property type="match status" value="1"/>
</dbReference>
<dbReference type="Proteomes" id="UP000233100">
    <property type="component" value="Chromosome 1"/>
</dbReference>
<proteinExistence type="predicted"/>
<dbReference type="AlphaFoldDB" id="A0A7N9D2P0"/>
<reference evidence="1" key="2">
    <citation type="submission" date="2025-08" db="UniProtKB">
        <authorList>
            <consortium name="Ensembl"/>
        </authorList>
    </citation>
    <scope>IDENTIFICATION</scope>
</reference>
<organism evidence="1 2">
    <name type="scientific">Macaca fascicularis</name>
    <name type="common">Crab-eating macaque</name>
    <name type="synonym">Cynomolgus monkey</name>
    <dbReference type="NCBI Taxonomy" id="9541"/>
    <lineage>
        <taxon>Eukaryota</taxon>
        <taxon>Metazoa</taxon>
        <taxon>Chordata</taxon>
        <taxon>Craniata</taxon>
        <taxon>Vertebrata</taxon>
        <taxon>Euteleostomi</taxon>
        <taxon>Mammalia</taxon>
        <taxon>Eutheria</taxon>
        <taxon>Euarchontoglires</taxon>
        <taxon>Primates</taxon>
        <taxon>Haplorrhini</taxon>
        <taxon>Catarrhini</taxon>
        <taxon>Cercopithecidae</taxon>
        <taxon>Cercopithecinae</taxon>
        <taxon>Macaca</taxon>
    </lineage>
</organism>
<dbReference type="Ensembl" id="ENSMFAT00000077621.1">
    <property type="protein sequence ID" value="ENSMFAP00000060399.1"/>
    <property type="gene ID" value="ENSMFAG00000048627.1"/>
</dbReference>
<accession>A0A7N9D2P0</accession>
<name>A0A7N9D2P0_MACFA</name>
<reference evidence="1" key="3">
    <citation type="submission" date="2025-09" db="UniProtKB">
        <authorList>
            <consortium name="Ensembl"/>
        </authorList>
    </citation>
    <scope>IDENTIFICATION</scope>
</reference>
<sequence length="131" mass="15020">MEPCSVTQAGVQWHDLRSLQAPPPGFTPFSCLSLLSSWDYRCPPPRPANFIFVFLVETGFHRVSQDGLDLLTSRSTRLGLPKCWDYRCKPPRPASTGIIDVSHCTWSEDFKMKSKNAYYIVKRYKIYGIMI</sequence>
<evidence type="ECO:0000313" key="1">
    <source>
        <dbReference type="Ensembl" id="ENSMFAP00000060399.1"/>
    </source>
</evidence>